<dbReference type="RefSeq" id="WP_115925867.1">
    <property type="nucleotide sequence ID" value="NZ_QNVV01000001.1"/>
</dbReference>
<evidence type="ECO:0000256" key="1">
    <source>
        <dbReference type="SAM" id="SignalP"/>
    </source>
</evidence>
<evidence type="ECO:0000313" key="3">
    <source>
        <dbReference type="Proteomes" id="UP000256257"/>
    </source>
</evidence>
<dbReference type="EMBL" id="QNVV01000001">
    <property type="protein sequence ID" value="REC50042.1"/>
    <property type="molecule type" value="Genomic_DNA"/>
</dbReference>
<comment type="caution">
    <text evidence="2">The sequence shown here is derived from an EMBL/GenBank/DDBJ whole genome shotgun (WGS) entry which is preliminary data.</text>
</comment>
<organism evidence="2 3">
    <name type="scientific">Chryseobacterium pennipullorum</name>
    <dbReference type="NCBI Taxonomy" id="2258963"/>
    <lineage>
        <taxon>Bacteria</taxon>
        <taxon>Pseudomonadati</taxon>
        <taxon>Bacteroidota</taxon>
        <taxon>Flavobacteriia</taxon>
        <taxon>Flavobacteriales</taxon>
        <taxon>Weeksellaceae</taxon>
        <taxon>Chryseobacterium group</taxon>
        <taxon>Chryseobacterium</taxon>
    </lineage>
</organism>
<accession>A0A3D9BA74</accession>
<feature type="signal peptide" evidence="1">
    <location>
        <begin position="1"/>
        <end position="19"/>
    </location>
</feature>
<protein>
    <recommendedName>
        <fullName evidence="4">Cell wall anchor protein</fullName>
    </recommendedName>
</protein>
<name>A0A3D9BA74_9FLAO</name>
<gene>
    <name evidence="2" type="ORF">DRF67_00405</name>
</gene>
<feature type="chain" id="PRO_5017704026" description="Cell wall anchor protein" evidence="1">
    <location>
        <begin position="20"/>
        <end position="248"/>
    </location>
</feature>
<keyword evidence="3" id="KW-1185">Reference proteome</keyword>
<evidence type="ECO:0000313" key="2">
    <source>
        <dbReference type="EMBL" id="REC50042.1"/>
    </source>
</evidence>
<sequence>MKKTTAILFALLCANSLFSQQWTGNNTTSDPINRVGAVSVGTAQSYDKVTIGKGNLRMVDGKINFGYRIPNRGSYVNSYFTVENVINMSSISGTDGLYIYPSHEYINLDGSVPDQSKVFFVSSTSRVGIGTNAVNCVGCDDYMLFVRNGIKTEKVKVEIAANNGWADYVFAKDYQLMPLKELKSFINDNGHLPEVPTTEEAIKNGIELKEMNILLLKKIEELTLYTLQQQEKMDEQSKRLEMLEKKVK</sequence>
<dbReference type="AlphaFoldDB" id="A0A3D9BA74"/>
<proteinExistence type="predicted"/>
<dbReference type="OrthoDB" id="658938at2"/>
<dbReference type="Proteomes" id="UP000256257">
    <property type="component" value="Unassembled WGS sequence"/>
</dbReference>
<reference evidence="2 3" key="1">
    <citation type="submission" date="2018-06" db="EMBL/GenBank/DDBJ databases">
        <title>Novel Chryseobacterium species.</title>
        <authorList>
            <person name="Newman J."/>
            <person name="Hugo C."/>
            <person name="Oosthuizen L."/>
            <person name="Charimba G."/>
        </authorList>
    </citation>
    <scope>NUCLEOTIDE SEQUENCE [LARGE SCALE GENOMIC DNA]</scope>
    <source>
        <strain evidence="2 3">7_F195</strain>
    </source>
</reference>
<keyword evidence="1" id="KW-0732">Signal</keyword>
<evidence type="ECO:0008006" key="4">
    <source>
        <dbReference type="Google" id="ProtNLM"/>
    </source>
</evidence>